<name>A0A381SUD9_9ZZZZ</name>
<evidence type="ECO:0000259" key="1">
    <source>
        <dbReference type="PROSITE" id="PS50914"/>
    </source>
</evidence>
<proteinExistence type="predicted"/>
<dbReference type="InterPro" id="IPR051686">
    <property type="entry name" value="Lipoprotein_DolP"/>
</dbReference>
<dbReference type="PROSITE" id="PS50914">
    <property type="entry name" value="BON"/>
    <property type="match status" value="2"/>
</dbReference>
<accession>A0A381SUD9</accession>
<dbReference type="PANTHER" id="PTHR34606:SF15">
    <property type="entry name" value="BON DOMAIN-CONTAINING PROTEIN"/>
    <property type="match status" value="1"/>
</dbReference>
<dbReference type="EMBL" id="UINC01003505">
    <property type="protein sequence ID" value="SVA06911.1"/>
    <property type="molecule type" value="Genomic_DNA"/>
</dbReference>
<feature type="domain" description="BON" evidence="1">
    <location>
        <begin position="174"/>
        <end position="247"/>
    </location>
</feature>
<dbReference type="InterPro" id="IPR007055">
    <property type="entry name" value="BON_dom"/>
</dbReference>
<sequence>MTRQYATGRWTTAGFLVLLLTTDGSAAPSTDSDLKRAVEDRLASEEVVGFNVEVSVREATVTLDGEVPTLWYKEWAVARVVDTDGVDSIVSHLTIRDSENPTELAQAVAEAIRRYPYYTVFDDVSGSIRQSVVTLRGVVTPRPNKPTDLRERVARVPGVKGVVTDLTVLSPSIGDERIRVALARRLYGHSSLNRYLGYAPGIHIIVQDGYVALKGTVLTHAERIQADSIARQTVGVIKVDNQLQTKAEARQGIPQPGAVVIND</sequence>
<dbReference type="AlphaFoldDB" id="A0A381SUD9"/>
<dbReference type="PANTHER" id="PTHR34606">
    <property type="entry name" value="BON DOMAIN-CONTAINING PROTEIN"/>
    <property type="match status" value="1"/>
</dbReference>
<reference evidence="2" key="1">
    <citation type="submission" date="2018-05" db="EMBL/GenBank/DDBJ databases">
        <authorList>
            <person name="Lanie J.A."/>
            <person name="Ng W.-L."/>
            <person name="Kazmierczak K.M."/>
            <person name="Andrzejewski T.M."/>
            <person name="Davidsen T.M."/>
            <person name="Wayne K.J."/>
            <person name="Tettelin H."/>
            <person name="Glass J.I."/>
            <person name="Rusch D."/>
            <person name="Podicherti R."/>
            <person name="Tsui H.-C.T."/>
            <person name="Winkler M.E."/>
        </authorList>
    </citation>
    <scope>NUCLEOTIDE SEQUENCE</scope>
</reference>
<gene>
    <name evidence="2" type="ORF">METZ01_LOCUS59765</name>
</gene>
<dbReference type="Gene3D" id="3.30.1340.30">
    <property type="match status" value="3"/>
</dbReference>
<dbReference type="Pfam" id="PF04972">
    <property type="entry name" value="BON"/>
    <property type="match status" value="2"/>
</dbReference>
<organism evidence="2">
    <name type="scientific">marine metagenome</name>
    <dbReference type="NCBI Taxonomy" id="408172"/>
    <lineage>
        <taxon>unclassified sequences</taxon>
        <taxon>metagenomes</taxon>
        <taxon>ecological metagenomes</taxon>
    </lineage>
</organism>
<protein>
    <recommendedName>
        <fullName evidence="1">BON domain-containing protein</fullName>
    </recommendedName>
</protein>
<feature type="domain" description="BON" evidence="1">
    <location>
        <begin position="30"/>
        <end position="97"/>
    </location>
</feature>
<evidence type="ECO:0000313" key="2">
    <source>
        <dbReference type="EMBL" id="SVA06911.1"/>
    </source>
</evidence>